<dbReference type="Proteomes" id="UP000800094">
    <property type="component" value="Unassembled WGS sequence"/>
</dbReference>
<protein>
    <submittedName>
        <fullName evidence="1">Uncharacterized protein</fullName>
    </submittedName>
</protein>
<dbReference type="GeneID" id="54574577"/>
<dbReference type="RefSeq" id="XP_033687592.1">
    <property type="nucleotide sequence ID" value="XM_033821247.1"/>
</dbReference>
<organism evidence="1 2">
    <name type="scientific">Trematosphaeria pertusa</name>
    <dbReference type="NCBI Taxonomy" id="390896"/>
    <lineage>
        <taxon>Eukaryota</taxon>
        <taxon>Fungi</taxon>
        <taxon>Dikarya</taxon>
        <taxon>Ascomycota</taxon>
        <taxon>Pezizomycotina</taxon>
        <taxon>Dothideomycetes</taxon>
        <taxon>Pleosporomycetidae</taxon>
        <taxon>Pleosporales</taxon>
        <taxon>Massarineae</taxon>
        <taxon>Trematosphaeriaceae</taxon>
        <taxon>Trematosphaeria</taxon>
    </lineage>
</organism>
<name>A0A6A6IR81_9PLEO</name>
<evidence type="ECO:0000313" key="2">
    <source>
        <dbReference type="Proteomes" id="UP000800094"/>
    </source>
</evidence>
<accession>A0A6A6IR81</accession>
<dbReference type="AlphaFoldDB" id="A0A6A6IR81"/>
<sequence length="154" mass="17606">MSAMAMMHGYKVSSILEEWSSRDRRWMGSCQVRLDGQPTLFICVENKSFSECSLLNRVIVPTNPWATGQVDSALASSFPSCHPKEPFLVLTYAYAAISFSLHVHQSFKGTTGRRQRSRYVLPPKDILSYLLSKSLYPPRFDLYTAERARRGRKH</sequence>
<proteinExistence type="predicted"/>
<reference evidence="1" key="1">
    <citation type="journal article" date="2020" name="Stud. Mycol.">
        <title>101 Dothideomycetes genomes: a test case for predicting lifestyles and emergence of pathogens.</title>
        <authorList>
            <person name="Haridas S."/>
            <person name="Albert R."/>
            <person name="Binder M."/>
            <person name="Bloem J."/>
            <person name="Labutti K."/>
            <person name="Salamov A."/>
            <person name="Andreopoulos B."/>
            <person name="Baker S."/>
            <person name="Barry K."/>
            <person name="Bills G."/>
            <person name="Bluhm B."/>
            <person name="Cannon C."/>
            <person name="Castanera R."/>
            <person name="Culley D."/>
            <person name="Daum C."/>
            <person name="Ezra D."/>
            <person name="Gonzalez J."/>
            <person name="Henrissat B."/>
            <person name="Kuo A."/>
            <person name="Liang C."/>
            <person name="Lipzen A."/>
            <person name="Lutzoni F."/>
            <person name="Magnuson J."/>
            <person name="Mondo S."/>
            <person name="Nolan M."/>
            <person name="Ohm R."/>
            <person name="Pangilinan J."/>
            <person name="Park H.-J."/>
            <person name="Ramirez L."/>
            <person name="Alfaro M."/>
            <person name="Sun H."/>
            <person name="Tritt A."/>
            <person name="Yoshinaga Y."/>
            <person name="Zwiers L.-H."/>
            <person name="Turgeon B."/>
            <person name="Goodwin S."/>
            <person name="Spatafora J."/>
            <person name="Crous P."/>
            <person name="Grigoriev I."/>
        </authorList>
    </citation>
    <scope>NUCLEOTIDE SEQUENCE</scope>
    <source>
        <strain evidence="1">CBS 122368</strain>
    </source>
</reference>
<keyword evidence="2" id="KW-1185">Reference proteome</keyword>
<evidence type="ECO:0000313" key="1">
    <source>
        <dbReference type="EMBL" id="KAF2252588.1"/>
    </source>
</evidence>
<dbReference type="EMBL" id="ML987192">
    <property type="protein sequence ID" value="KAF2252588.1"/>
    <property type="molecule type" value="Genomic_DNA"/>
</dbReference>
<gene>
    <name evidence="1" type="ORF">BU26DRAFT_259609</name>
</gene>